<evidence type="ECO:0000313" key="1">
    <source>
        <dbReference type="EMBL" id="KAJ9116773.1"/>
    </source>
</evidence>
<gene>
    <name evidence="1" type="ORF">QFC24_006664</name>
</gene>
<organism evidence="1 2">
    <name type="scientific">Naganishia onofrii</name>
    <dbReference type="NCBI Taxonomy" id="1851511"/>
    <lineage>
        <taxon>Eukaryota</taxon>
        <taxon>Fungi</taxon>
        <taxon>Dikarya</taxon>
        <taxon>Basidiomycota</taxon>
        <taxon>Agaricomycotina</taxon>
        <taxon>Tremellomycetes</taxon>
        <taxon>Filobasidiales</taxon>
        <taxon>Filobasidiaceae</taxon>
        <taxon>Naganishia</taxon>
    </lineage>
</organism>
<comment type="caution">
    <text evidence="1">The sequence shown here is derived from an EMBL/GenBank/DDBJ whole genome shotgun (WGS) entry which is preliminary data.</text>
</comment>
<dbReference type="EMBL" id="JASBWV010000035">
    <property type="protein sequence ID" value="KAJ9116773.1"/>
    <property type="molecule type" value="Genomic_DNA"/>
</dbReference>
<reference evidence="1" key="1">
    <citation type="submission" date="2023-04" db="EMBL/GenBank/DDBJ databases">
        <title>Draft Genome sequencing of Naganishia species isolated from polar environments using Oxford Nanopore Technology.</title>
        <authorList>
            <person name="Leo P."/>
            <person name="Venkateswaran K."/>
        </authorList>
    </citation>
    <scope>NUCLEOTIDE SEQUENCE</scope>
    <source>
        <strain evidence="1">DBVPG 5303</strain>
    </source>
</reference>
<evidence type="ECO:0000313" key="2">
    <source>
        <dbReference type="Proteomes" id="UP001234202"/>
    </source>
</evidence>
<name>A0ACC2WZ44_9TREE</name>
<dbReference type="Proteomes" id="UP001234202">
    <property type="component" value="Unassembled WGS sequence"/>
</dbReference>
<keyword evidence="2" id="KW-1185">Reference proteome</keyword>
<accession>A0ACC2WZ44</accession>
<protein>
    <submittedName>
        <fullName evidence="1">Uncharacterized protein</fullName>
    </submittedName>
</protein>
<sequence length="499" mass="56092">MGDRESAVVRSIREDKGEYQGVAKCLETFWTTTPIYPQGWIPQAQPTLGGLSDTLPAEQSNSPSQAASDAKVEAPLAGNSHNPNVPGISMAMTPTMVIATTPTTDQELLALHRLLTLVDPREAGRWHWRDGRKVRRGLERFWEDVIASRRTQTPPRKVECNTIISQQDMQSGYKEPVDGAVVEAQGQDQGALSVAAVKVEDDASNDGSARFRTLIFWVYEDLAALANRLDKRVDKMVDRGLIDEIKQLREEAVRVYGSEETIDHQEGIFQSYKEFAHIPTSQLTPTNPLFAPALERMKTATRQYAKRQLKWVEKQLMPVIKQALVHQRQVGRAMMTGEGTEDNGVWVYVVRGGDVDTALGADILRRFLNREPMPEYRTVGHPKAVELLGGLEIDGPSLDGEGKPQFVPDIQQRQVLNARQDCDICSTPGQPVSLLKSEWDIHLRSKTHRRSKHRWERENGLAPDFTAVREEAARRKAAKDEEVRVLRERLEQEDDVGVI</sequence>
<proteinExistence type="predicted"/>